<comment type="caution">
    <text evidence="1">The sequence shown here is derived from an EMBL/GenBank/DDBJ whole genome shotgun (WGS) entry which is preliminary data.</text>
</comment>
<name>A0ABP1R1G3_9HEXA</name>
<proteinExistence type="predicted"/>
<sequence length="185" mass="21531">MHNGVIRERGGKRARRAGEHVLWQRLTHYVKTHGGRYSREQSLCESCTSKIRTFCSQTGFIHAKKDDTDKRGKDACIENIGFADSGISSSCGSEETVFEDEDLPLTPSEYMNSVYLIPRRKIKPTNQYCRYNALEKIELNFYAKHINKCNVENREKRMKIREEQYMKRPVVSFTSKSGEKLRIRV</sequence>
<organism evidence="1 2">
    <name type="scientific">Orchesella dallaii</name>
    <dbReference type="NCBI Taxonomy" id="48710"/>
    <lineage>
        <taxon>Eukaryota</taxon>
        <taxon>Metazoa</taxon>
        <taxon>Ecdysozoa</taxon>
        <taxon>Arthropoda</taxon>
        <taxon>Hexapoda</taxon>
        <taxon>Collembola</taxon>
        <taxon>Entomobryomorpha</taxon>
        <taxon>Entomobryoidea</taxon>
        <taxon>Orchesellidae</taxon>
        <taxon>Orchesellinae</taxon>
        <taxon>Orchesella</taxon>
    </lineage>
</organism>
<accession>A0ABP1R1G3</accession>
<reference evidence="1 2" key="1">
    <citation type="submission" date="2024-08" db="EMBL/GenBank/DDBJ databases">
        <authorList>
            <person name="Cucini C."/>
            <person name="Frati F."/>
        </authorList>
    </citation>
    <scope>NUCLEOTIDE SEQUENCE [LARGE SCALE GENOMIC DNA]</scope>
</reference>
<protein>
    <submittedName>
        <fullName evidence="1">Uncharacterized protein</fullName>
    </submittedName>
</protein>
<dbReference type="EMBL" id="CAXLJM020000049">
    <property type="protein sequence ID" value="CAL8113571.1"/>
    <property type="molecule type" value="Genomic_DNA"/>
</dbReference>
<evidence type="ECO:0000313" key="1">
    <source>
        <dbReference type="EMBL" id="CAL8113571.1"/>
    </source>
</evidence>
<gene>
    <name evidence="1" type="ORF">ODALV1_LOCUS16077</name>
</gene>
<evidence type="ECO:0000313" key="2">
    <source>
        <dbReference type="Proteomes" id="UP001642540"/>
    </source>
</evidence>
<keyword evidence="2" id="KW-1185">Reference proteome</keyword>
<dbReference type="Proteomes" id="UP001642540">
    <property type="component" value="Unassembled WGS sequence"/>
</dbReference>